<feature type="domain" description="DUF1731" evidence="2">
    <location>
        <begin position="252"/>
        <end position="298"/>
    </location>
</feature>
<dbReference type="PANTHER" id="PTHR11092">
    <property type="entry name" value="SUGAR NUCLEOTIDE EPIMERASE RELATED"/>
    <property type="match status" value="1"/>
</dbReference>
<dbReference type="InterPro" id="IPR036291">
    <property type="entry name" value="NAD(P)-bd_dom_sf"/>
</dbReference>
<dbReference type="Pfam" id="PF08338">
    <property type="entry name" value="DUF1731"/>
    <property type="match status" value="1"/>
</dbReference>
<dbReference type="InterPro" id="IPR001509">
    <property type="entry name" value="Epimerase_deHydtase"/>
</dbReference>
<sequence>MKITLVGGSGLIGRALAEELKQFGDSVTILSRGSRPEDLHTLIKWEIWDGKDAARLKELLFKQDAVVNLAGESIGKGKWTKERKAILLQSRLESTTAIVEALTQMVIRPSVLIQASAVGYYPSGDAIMDERGPAGTDYLAQLAQAWEAASLPVEALNVRRVVIRSGVVLSKKGGVLEQLTLPFKLFVGGPIGSGKQFVPWIHIEDEVNAIRFLIHNETSRGIYNLNAPEIVRNAAMGKMIATVMKRPYWLPVPAFAMKLLLGEMSTLVLDGQHVVPLRVVKEGFSFRYYHLEPALRDLLS</sequence>
<dbReference type="InterPro" id="IPR013549">
    <property type="entry name" value="DUF1731"/>
</dbReference>
<dbReference type="EMBL" id="VSSQ01006166">
    <property type="protein sequence ID" value="MPM31758.1"/>
    <property type="molecule type" value="Genomic_DNA"/>
</dbReference>
<proteinExistence type="predicted"/>
<dbReference type="PANTHER" id="PTHR11092:SF0">
    <property type="entry name" value="EPIMERASE FAMILY PROTEIN SDR39U1"/>
    <property type="match status" value="1"/>
</dbReference>
<dbReference type="AlphaFoldDB" id="A0A644YUV8"/>
<gene>
    <name evidence="3" type="ORF">SDC9_78315</name>
</gene>
<evidence type="ECO:0000259" key="2">
    <source>
        <dbReference type="Pfam" id="PF08338"/>
    </source>
</evidence>
<accession>A0A644YUV8</accession>
<dbReference type="NCBIfam" id="TIGR01777">
    <property type="entry name" value="yfcH"/>
    <property type="match status" value="1"/>
</dbReference>
<dbReference type="Gene3D" id="3.40.50.720">
    <property type="entry name" value="NAD(P)-binding Rossmann-like Domain"/>
    <property type="match status" value="1"/>
</dbReference>
<reference evidence="3" key="1">
    <citation type="submission" date="2019-08" db="EMBL/GenBank/DDBJ databases">
        <authorList>
            <person name="Kucharzyk K."/>
            <person name="Murdoch R.W."/>
            <person name="Higgins S."/>
            <person name="Loffler F."/>
        </authorList>
    </citation>
    <scope>NUCLEOTIDE SEQUENCE</scope>
</reference>
<organism evidence="3">
    <name type="scientific">bioreactor metagenome</name>
    <dbReference type="NCBI Taxonomy" id="1076179"/>
    <lineage>
        <taxon>unclassified sequences</taxon>
        <taxon>metagenomes</taxon>
        <taxon>ecological metagenomes</taxon>
    </lineage>
</organism>
<dbReference type="SUPFAM" id="SSF51735">
    <property type="entry name" value="NAD(P)-binding Rossmann-fold domains"/>
    <property type="match status" value="1"/>
</dbReference>
<name>A0A644YUV8_9ZZZZ</name>
<comment type="caution">
    <text evidence="3">The sequence shown here is derived from an EMBL/GenBank/DDBJ whole genome shotgun (WGS) entry which is preliminary data.</text>
</comment>
<dbReference type="Pfam" id="PF01370">
    <property type="entry name" value="Epimerase"/>
    <property type="match status" value="1"/>
</dbReference>
<dbReference type="CDD" id="cd05242">
    <property type="entry name" value="SDR_a8"/>
    <property type="match status" value="1"/>
</dbReference>
<feature type="domain" description="NAD-dependent epimerase/dehydratase" evidence="1">
    <location>
        <begin position="3"/>
        <end position="225"/>
    </location>
</feature>
<protein>
    <submittedName>
        <fullName evidence="3">Epimerase family protein</fullName>
    </submittedName>
</protein>
<evidence type="ECO:0000313" key="3">
    <source>
        <dbReference type="EMBL" id="MPM31758.1"/>
    </source>
</evidence>
<dbReference type="InterPro" id="IPR010099">
    <property type="entry name" value="SDR39U1"/>
</dbReference>
<evidence type="ECO:0000259" key="1">
    <source>
        <dbReference type="Pfam" id="PF01370"/>
    </source>
</evidence>